<dbReference type="PANTHER" id="PTHR10458">
    <property type="entry name" value="PEPTIDE DEFORMYLASE"/>
    <property type="match status" value="1"/>
</dbReference>
<dbReference type="PANTHER" id="PTHR10458:SF22">
    <property type="entry name" value="PEPTIDE DEFORMYLASE"/>
    <property type="match status" value="1"/>
</dbReference>
<dbReference type="GO" id="GO:0042586">
    <property type="term" value="F:peptide deformylase activity"/>
    <property type="evidence" value="ECO:0007669"/>
    <property type="project" value="UniProtKB-UniRule"/>
</dbReference>
<sequence>MSYQYNNTLLKNAKSLPLICIPNRLLYDSSLPISEVNDEVRNVMLNMLYTMYLNSGIGLTAVQVGIMKKIIVIDIDRKNVPSEILNTSDEKEGRPIVHGGHPIFMANAEILETNNENQVFYEGCLSIPEVGAHIERPSCVKVKYLDYSNNWRDEWFGPGLISSCIQHEIDHSNGILFWDHLSIIKREQLENKSIRSIKLKNKKI</sequence>
<proteinExistence type="inferred from homology"/>
<organism evidence="3 4">
    <name type="scientific">Lyticum sinuosum</name>
    <dbReference type="NCBI Taxonomy" id="1332059"/>
    <lineage>
        <taxon>Bacteria</taxon>
        <taxon>Pseudomonadati</taxon>
        <taxon>Pseudomonadota</taxon>
        <taxon>Alphaproteobacteria</taxon>
        <taxon>Rickettsiales</taxon>
        <taxon>Lyticum</taxon>
    </lineage>
</organism>
<feature type="binding site" evidence="2">
    <location>
        <position position="124"/>
    </location>
    <ligand>
        <name>Fe cation</name>
        <dbReference type="ChEBI" id="CHEBI:24875"/>
    </ligand>
</feature>
<dbReference type="NCBIfam" id="TIGR00079">
    <property type="entry name" value="pept_deformyl"/>
    <property type="match status" value="1"/>
</dbReference>
<keyword evidence="2" id="KW-0479">Metal-binding</keyword>
<dbReference type="RefSeq" id="WP_322498345.1">
    <property type="nucleotide sequence ID" value="NZ_JARGYU010000001.1"/>
</dbReference>
<keyword evidence="4" id="KW-1185">Reference proteome</keyword>
<reference evidence="3" key="1">
    <citation type="submission" date="2023-02" db="EMBL/GenBank/DDBJ databases">
        <title>Host association and intracellularity evolved multiple times independently in the Rickettsiales.</title>
        <authorList>
            <person name="Castelli M."/>
            <person name="Nardi T."/>
            <person name="Gammuto L."/>
            <person name="Bellinzona G."/>
            <person name="Sabaneyeva E."/>
            <person name="Potekhin A."/>
            <person name="Serra V."/>
            <person name="Petroni G."/>
            <person name="Sassera D."/>
        </authorList>
    </citation>
    <scope>NUCLEOTIDE SEQUENCE</scope>
    <source>
        <strain evidence="3">USBL-36I1</strain>
    </source>
</reference>
<evidence type="ECO:0000313" key="4">
    <source>
        <dbReference type="Proteomes" id="UP001289135"/>
    </source>
</evidence>
<evidence type="ECO:0000256" key="1">
    <source>
        <dbReference type="ARBA" id="ARBA00010759"/>
    </source>
</evidence>
<dbReference type="Gene3D" id="3.90.45.10">
    <property type="entry name" value="Peptide deformylase"/>
    <property type="match status" value="1"/>
</dbReference>
<comment type="cofactor">
    <cofactor evidence="2">
        <name>Fe(2+)</name>
        <dbReference type="ChEBI" id="CHEBI:29033"/>
    </cofactor>
    <text evidence="2">Binds 1 Fe(2+) ion.</text>
</comment>
<dbReference type="InterPro" id="IPR023635">
    <property type="entry name" value="Peptide_deformylase"/>
</dbReference>
<dbReference type="CDD" id="cd00487">
    <property type="entry name" value="Pep_deformylase"/>
    <property type="match status" value="1"/>
</dbReference>
<keyword evidence="2" id="KW-0378">Hydrolase</keyword>
<dbReference type="SUPFAM" id="SSF56420">
    <property type="entry name" value="Peptide deformylase"/>
    <property type="match status" value="1"/>
</dbReference>
<feature type="binding site" evidence="2">
    <location>
        <position position="171"/>
    </location>
    <ligand>
        <name>Fe cation</name>
        <dbReference type="ChEBI" id="CHEBI:24875"/>
    </ligand>
</feature>
<dbReference type="EC" id="3.5.1.88" evidence="2"/>
<dbReference type="InterPro" id="IPR036821">
    <property type="entry name" value="Peptide_deformylase_sf"/>
</dbReference>
<evidence type="ECO:0000313" key="3">
    <source>
        <dbReference type="EMBL" id="MDZ5760909.1"/>
    </source>
</evidence>
<evidence type="ECO:0000256" key="2">
    <source>
        <dbReference type="HAMAP-Rule" id="MF_00163"/>
    </source>
</evidence>
<comment type="catalytic activity">
    <reaction evidence="2">
        <text>N-terminal N-formyl-L-methionyl-[peptide] + H2O = N-terminal L-methionyl-[peptide] + formate</text>
        <dbReference type="Rhea" id="RHEA:24420"/>
        <dbReference type="Rhea" id="RHEA-COMP:10639"/>
        <dbReference type="Rhea" id="RHEA-COMP:10640"/>
        <dbReference type="ChEBI" id="CHEBI:15377"/>
        <dbReference type="ChEBI" id="CHEBI:15740"/>
        <dbReference type="ChEBI" id="CHEBI:49298"/>
        <dbReference type="ChEBI" id="CHEBI:64731"/>
        <dbReference type="EC" id="3.5.1.88"/>
    </reaction>
</comment>
<dbReference type="PRINTS" id="PR01576">
    <property type="entry name" value="PDEFORMYLASE"/>
</dbReference>
<accession>A0AAE5AHN4</accession>
<dbReference type="PIRSF" id="PIRSF004749">
    <property type="entry name" value="Pep_def"/>
    <property type="match status" value="1"/>
</dbReference>
<keyword evidence="2" id="KW-0648">Protein biosynthesis</keyword>
<feature type="active site" evidence="2">
    <location>
        <position position="168"/>
    </location>
</feature>
<name>A0AAE5AHN4_9RICK</name>
<dbReference type="GO" id="GO:0046872">
    <property type="term" value="F:metal ion binding"/>
    <property type="evidence" value="ECO:0007669"/>
    <property type="project" value="UniProtKB-KW"/>
</dbReference>
<dbReference type="Pfam" id="PF01327">
    <property type="entry name" value="Pep_deformylase"/>
    <property type="match status" value="1"/>
</dbReference>
<comment type="similarity">
    <text evidence="1 2">Belongs to the polypeptide deformylase family.</text>
</comment>
<feature type="binding site" evidence="2">
    <location>
        <position position="167"/>
    </location>
    <ligand>
        <name>Fe cation</name>
        <dbReference type="ChEBI" id="CHEBI:24875"/>
    </ligand>
</feature>
<dbReference type="AlphaFoldDB" id="A0AAE5AHN4"/>
<dbReference type="Proteomes" id="UP001289135">
    <property type="component" value="Unassembled WGS sequence"/>
</dbReference>
<dbReference type="HAMAP" id="MF_00163">
    <property type="entry name" value="Pep_deformylase"/>
    <property type="match status" value="1"/>
</dbReference>
<protein>
    <recommendedName>
        <fullName evidence="2">Peptide deformylase</fullName>
        <shortName evidence="2">PDF</shortName>
        <ecNumber evidence="2">3.5.1.88</ecNumber>
    </recommendedName>
    <alternativeName>
        <fullName evidence="2">Polypeptide deformylase</fullName>
    </alternativeName>
</protein>
<dbReference type="EMBL" id="JARGYU010000001">
    <property type="protein sequence ID" value="MDZ5760909.1"/>
    <property type="molecule type" value="Genomic_DNA"/>
</dbReference>
<gene>
    <name evidence="2" type="primary">def</name>
    <name evidence="3" type="ORF">Lyticum_00064</name>
</gene>
<keyword evidence="2" id="KW-0408">Iron</keyword>
<dbReference type="GO" id="GO:0006412">
    <property type="term" value="P:translation"/>
    <property type="evidence" value="ECO:0007669"/>
    <property type="project" value="UniProtKB-UniRule"/>
</dbReference>
<comment type="function">
    <text evidence="2">Removes the formyl group from the N-terminal Met of newly synthesized proteins. Requires at least a dipeptide for an efficient rate of reaction. N-terminal L-methionine is a prerequisite for activity but the enzyme has broad specificity at other positions.</text>
</comment>
<comment type="caution">
    <text evidence="3">The sequence shown here is derived from an EMBL/GenBank/DDBJ whole genome shotgun (WGS) entry which is preliminary data.</text>
</comment>